<evidence type="ECO:0000313" key="2">
    <source>
        <dbReference type="EMBL" id="AFN75613.1"/>
    </source>
</evidence>
<keyword evidence="3" id="KW-1185">Reference proteome</keyword>
<proteinExistence type="predicted"/>
<dbReference type="AlphaFoldDB" id="I7A325"/>
<organism evidence="2 3">
    <name type="scientific">Melioribacter roseus (strain DSM 23840 / JCM 17771 / VKM B-2668 / P3M-2)</name>
    <dbReference type="NCBI Taxonomy" id="1191523"/>
    <lineage>
        <taxon>Bacteria</taxon>
        <taxon>Pseudomonadati</taxon>
        <taxon>Ignavibacteriota</taxon>
        <taxon>Ignavibacteria</taxon>
        <taxon>Ignavibacteriales</taxon>
        <taxon>Melioribacteraceae</taxon>
        <taxon>Melioribacter</taxon>
    </lineage>
</organism>
<protein>
    <submittedName>
        <fullName evidence="2">Uncharacterized protein</fullName>
    </submittedName>
</protein>
<dbReference type="EMBL" id="CP003557">
    <property type="protein sequence ID" value="AFN75613.1"/>
    <property type="molecule type" value="Genomic_DNA"/>
</dbReference>
<feature type="signal peptide" evidence="1">
    <location>
        <begin position="1"/>
        <end position="20"/>
    </location>
</feature>
<evidence type="ECO:0000256" key="1">
    <source>
        <dbReference type="SAM" id="SignalP"/>
    </source>
</evidence>
<dbReference type="Proteomes" id="UP000009011">
    <property type="component" value="Chromosome"/>
</dbReference>
<name>I7A325_MELRP</name>
<dbReference type="KEGG" id="mro:MROS_2383"/>
<dbReference type="RefSeq" id="WP_014857043.1">
    <property type="nucleotide sequence ID" value="NC_018178.1"/>
</dbReference>
<sequence length="390" mass="46189">MQGMVKLLLIALFLCNLVHSQTLPEEAKEKLLSRINEDTYDSVIDSIREFNVVEAIPLLERYIFLQNDDFKRKCFLELLYELNSPNIIAIAKSYLDSARIGRVRTTKFSDNLSGSMAAFKILFKINDFSYIDDYFGYLNRMPQKGALYYYFPSLIELAKKEEYKERVKPYFEKIIKSGFNPLKIGPYLEKYQEIYNDTNLALAKYVVRNDTSVIVRRYIIGRIMRKIKAPHIVEFYKERLDYETDFLAKAWMIWGILDDFPTPSNYLYIKNKFDTFNERVKIILRNGGYNKMPHPDSSETPQSMIDSLISYNNQCYELGWLSYEWVWNINKTQLENARLMLNTGYPSSTAIILQAYENWVNTAKGYGWINEDAYRFLYYYSVYLRERLKV</sequence>
<dbReference type="HOGENOM" id="CLU_697922_0_0_10"/>
<dbReference type="eggNOG" id="COG1413">
    <property type="taxonomic scope" value="Bacteria"/>
</dbReference>
<feature type="chain" id="PRO_5003707605" evidence="1">
    <location>
        <begin position="21"/>
        <end position="390"/>
    </location>
</feature>
<accession>I7A325</accession>
<gene>
    <name evidence="2" type="ordered locus">MROS_2383</name>
</gene>
<evidence type="ECO:0000313" key="3">
    <source>
        <dbReference type="Proteomes" id="UP000009011"/>
    </source>
</evidence>
<dbReference type="STRING" id="1191523.MROS_2383"/>
<reference evidence="2 3" key="1">
    <citation type="journal article" date="2013" name="PLoS ONE">
        <title>Genomic analysis of Melioribacter roseus, facultatively anaerobic organotrophic bacterium representing a novel deep lineage within Bacteriodetes/Chlorobi group.</title>
        <authorList>
            <person name="Kadnikov V.V."/>
            <person name="Mardanov A.V."/>
            <person name="Podosokorskaya O.A."/>
            <person name="Gavrilov S.N."/>
            <person name="Kublanov I.V."/>
            <person name="Beletsky A.V."/>
            <person name="Bonch-Osmolovskaya E.A."/>
            <person name="Ravin N.V."/>
        </authorList>
    </citation>
    <scope>NUCLEOTIDE SEQUENCE [LARGE SCALE GENOMIC DNA]</scope>
    <source>
        <strain evidence="3">JCM 17771 / P3M-2</strain>
    </source>
</reference>
<keyword evidence="1" id="KW-0732">Signal</keyword>